<evidence type="ECO:0000256" key="2">
    <source>
        <dbReference type="ARBA" id="ARBA00022527"/>
    </source>
</evidence>
<evidence type="ECO:0000313" key="13">
    <source>
        <dbReference type="Proteomes" id="UP001162640"/>
    </source>
</evidence>
<dbReference type="GO" id="GO:0007165">
    <property type="term" value="P:signal transduction"/>
    <property type="evidence" value="ECO:0007669"/>
    <property type="project" value="TreeGrafter"/>
</dbReference>
<dbReference type="Gene3D" id="1.10.510.10">
    <property type="entry name" value="Transferase(Phosphotransferase) domain 1"/>
    <property type="match status" value="1"/>
</dbReference>
<evidence type="ECO:0000256" key="3">
    <source>
        <dbReference type="ARBA" id="ARBA00022679"/>
    </source>
</evidence>
<dbReference type="GO" id="GO:0000082">
    <property type="term" value="P:G1/S transition of mitotic cell cycle"/>
    <property type="evidence" value="ECO:0007669"/>
    <property type="project" value="TreeGrafter"/>
</dbReference>
<evidence type="ECO:0000256" key="8">
    <source>
        <dbReference type="ARBA" id="ARBA00039612"/>
    </source>
</evidence>
<gene>
    <name evidence="12" type="ORF">TL16_g09766</name>
</gene>
<evidence type="ECO:0000256" key="4">
    <source>
        <dbReference type="ARBA" id="ARBA00022741"/>
    </source>
</evidence>
<dbReference type="InterPro" id="IPR011009">
    <property type="entry name" value="Kinase-like_dom_sf"/>
</dbReference>
<comment type="subunit">
    <text evidence="7">May form a complex composed of at least the catalytic subunit CRK2 and a cyclin.</text>
</comment>
<dbReference type="InterPro" id="IPR000719">
    <property type="entry name" value="Prot_kinase_dom"/>
</dbReference>
<dbReference type="EC" id="2.7.11.22" evidence="1"/>
<keyword evidence="4" id="KW-0547">Nucleotide-binding</keyword>
<reference evidence="13" key="1">
    <citation type="journal article" date="2023" name="Commun. Biol.">
        <title>Genome analysis of Parmales, the sister group of diatoms, reveals the evolutionary specialization of diatoms from phago-mixotrophs to photoautotrophs.</title>
        <authorList>
            <person name="Ban H."/>
            <person name="Sato S."/>
            <person name="Yoshikawa S."/>
            <person name="Yamada K."/>
            <person name="Nakamura Y."/>
            <person name="Ichinomiya M."/>
            <person name="Sato N."/>
            <person name="Blanc-Mathieu R."/>
            <person name="Endo H."/>
            <person name="Kuwata A."/>
            <person name="Ogata H."/>
        </authorList>
    </citation>
    <scope>NUCLEOTIDE SEQUENCE [LARGE SCALE GENOMIC DNA]</scope>
</reference>
<dbReference type="GO" id="GO:0030332">
    <property type="term" value="F:cyclin binding"/>
    <property type="evidence" value="ECO:0007669"/>
    <property type="project" value="TreeGrafter"/>
</dbReference>
<dbReference type="GO" id="GO:0010389">
    <property type="term" value="P:regulation of G2/M transition of mitotic cell cycle"/>
    <property type="evidence" value="ECO:0007669"/>
    <property type="project" value="TreeGrafter"/>
</dbReference>
<dbReference type="GO" id="GO:0010468">
    <property type="term" value="P:regulation of gene expression"/>
    <property type="evidence" value="ECO:0007669"/>
    <property type="project" value="TreeGrafter"/>
</dbReference>
<dbReference type="PANTHER" id="PTHR24056:SF254">
    <property type="entry name" value="CYCLIN-DEPENDENT KINASE 2"/>
    <property type="match status" value="1"/>
</dbReference>
<dbReference type="PROSITE" id="PS50011">
    <property type="entry name" value="PROTEIN_KINASE_DOM"/>
    <property type="match status" value="1"/>
</dbReference>
<comment type="caution">
    <text evidence="12">The sequence shown here is derived from an EMBL/GenBank/DDBJ whole genome shotgun (WGS) entry which is preliminary data.</text>
</comment>
<feature type="domain" description="Protein kinase" evidence="11">
    <location>
        <begin position="1"/>
        <end position="211"/>
    </location>
</feature>
<evidence type="ECO:0000256" key="6">
    <source>
        <dbReference type="ARBA" id="ARBA00022840"/>
    </source>
</evidence>
<proteinExistence type="predicted"/>
<evidence type="ECO:0000259" key="11">
    <source>
        <dbReference type="PROSITE" id="PS50011"/>
    </source>
</evidence>
<evidence type="ECO:0000256" key="10">
    <source>
        <dbReference type="ARBA" id="ARBA00042858"/>
    </source>
</evidence>
<keyword evidence="6" id="KW-0067">ATP-binding</keyword>
<dbReference type="SUPFAM" id="SSF56112">
    <property type="entry name" value="Protein kinase-like (PK-like)"/>
    <property type="match status" value="1"/>
</dbReference>
<dbReference type="EMBL" id="BLQM01000336">
    <property type="protein sequence ID" value="GMH83948.1"/>
    <property type="molecule type" value="Genomic_DNA"/>
</dbReference>
<dbReference type="GO" id="GO:0005634">
    <property type="term" value="C:nucleus"/>
    <property type="evidence" value="ECO:0007669"/>
    <property type="project" value="TreeGrafter"/>
</dbReference>
<evidence type="ECO:0000256" key="1">
    <source>
        <dbReference type="ARBA" id="ARBA00012425"/>
    </source>
</evidence>
<sequence length="211" mass="23903">MADFGLARLLSFPARIYTREVVTLWYRAPELLFGSLTYGAAVDGWSVGCIFAEMATGIPLFPGQSEIDQIFRIMQKLGTPTAGELKECEDWIFERNSNLFARTEVWPELETLPHFQVRSCEARSDELIMRRFAIYRSIAQAASVSTPMPFSSLIWSNTLSPISRDSLRSSQPDFPNWPGASFEFLTSNHLPPLAVSLLCSLLRYDPTKRIR</sequence>
<organism evidence="12 13">
    <name type="scientific">Triparma laevis f. inornata</name>
    <dbReference type="NCBI Taxonomy" id="1714386"/>
    <lineage>
        <taxon>Eukaryota</taxon>
        <taxon>Sar</taxon>
        <taxon>Stramenopiles</taxon>
        <taxon>Ochrophyta</taxon>
        <taxon>Bolidophyceae</taxon>
        <taxon>Parmales</taxon>
        <taxon>Triparmaceae</taxon>
        <taxon>Triparma</taxon>
    </lineage>
</organism>
<dbReference type="Proteomes" id="UP001162640">
    <property type="component" value="Unassembled WGS sequence"/>
</dbReference>
<keyword evidence="2" id="KW-0723">Serine/threonine-protein kinase</keyword>
<dbReference type="GO" id="GO:0000307">
    <property type="term" value="C:cyclin-dependent protein kinase holoenzyme complex"/>
    <property type="evidence" value="ECO:0007669"/>
    <property type="project" value="TreeGrafter"/>
</dbReference>
<keyword evidence="3" id="KW-0808">Transferase</keyword>
<dbReference type="GO" id="GO:0005524">
    <property type="term" value="F:ATP binding"/>
    <property type="evidence" value="ECO:0007669"/>
    <property type="project" value="UniProtKB-KW"/>
</dbReference>
<dbReference type="AlphaFoldDB" id="A0A9W7BBX9"/>
<evidence type="ECO:0000256" key="7">
    <source>
        <dbReference type="ARBA" id="ARBA00038543"/>
    </source>
</evidence>
<name>A0A9W7BBX9_9STRA</name>
<evidence type="ECO:0000256" key="9">
    <source>
        <dbReference type="ARBA" id="ARBA00041902"/>
    </source>
</evidence>
<dbReference type="InterPro" id="IPR050108">
    <property type="entry name" value="CDK"/>
</dbReference>
<evidence type="ECO:0000313" key="12">
    <source>
        <dbReference type="EMBL" id="GMH83948.1"/>
    </source>
</evidence>
<dbReference type="GO" id="GO:0004693">
    <property type="term" value="F:cyclin-dependent protein serine/threonine kinase activity"/>
    <property type="evidence" value="ECO:0007669"/>
    <property type="project" value="UniProtKB-EC"/>
</dbReference>
<accession>A0A9W7BBX9</accession>
<keyword evidence="5" id="KW-0418">Kinase</keyword>
<evidence type="ECO:0000256" key="5">
    <source>
        <dbReference type="ARBA" id="ARBA00022777"/>
    </source>
</evidence>
<dbReference type="Pfam" id="PF00069">
    <property type="entry name" value="Pkinase"/>
    <property type="match status" value="1"/>
</dbReference>
<dbReference type="PANTHER" id="PTHR24056">
    <property type="entry name" value="CELL DIVISION PROTEIN KINASE"/>
    <property type="match status" value="1"/>
</dbReference>
<dbReference type="GO" id="GO:0005737">
    <property type="term" value="C:cytoplasm"/>
    <property type="evidence" value="ECO:0007669"/>
    <property type="project" value="TreeGrafter"/>
</dbReference>
<protein>
    <recommendedName>
        <fullName evidence="8">Cyclin-dependent kinase 2 homolog</fullName>
        <ecNumber evidence="1">2.7.11.22</ecNumber>
    </recommendedName>
    <alternativeName>
        <fullName evidence="9">Cell division control protein 2 homolog</fullName>
    </alternativeName>
    <alternativeName>
        <fullName evidence="10">cdc2-related kinase 2</fullName>
    </alternativeName>
</protein>